<gene>
    <name evidence="5" type="ORF">Tco_1123853</name>
</gene>
<name>A0ABQ5J7B5_9ASTR</name>
<protein>
    <submittedName>
        <fullName evidence="5">Retrotransposon protein, putative, ty1-copia subclass</fullName>
    </submittedName>
</protein>
<dbReference type="PANTHER" id="PTHR42648">
    <property type="entry name" value="TRANSPOSASE, PUTATIVE-RELATED"/>
    <property type="match status" value="1"/>
</dbReference>
<feature type="compositionally biased region" description="Basic and acidic residues" evidence="3">
    <location>
        <begin position="93"/>
        <end position="119"/>
    </location>
</feature>
<dbReference type="Pfam" id="PF07727">
    <property type="entry name" value="RVT_2"/>
    <property type="match status" value="1"/>
</dbReference>
<organism evidence="5 6">
    <name type="scientific">Tanacetum coccineum</name>
    <dbReference type="NCBI Taxonomy" id="301880"/>
    <lineage>
        <taxon>Eukaryota</taxon>
        <taxon>Viridiplantae</taxon>
        <taxon>Streptophyta</taxon>
        <taxon>Embryophyta</taxon>
        <taxon>Tracheophyta</taxon>
        <taxon>Spermatophyta</taxon>
        <taxon>Magnoliopsida</taxon>
        <taxon>eudicotyledons</taxon>
        <taxon>Gunneridae</taxon>
        <taxon>Pentapetalae</taxon>
        <taxon>asterids</taxon>
        <taxon>campanulids</taxon>
        <taxon>Asterales</taxon>
        <taxon>Asteraceae</taxon>
        <taxon>Asteroideae</taxon>
        <taxon>Anthemideae</taxon>
        <taxon>Anthemidinae</taxon>
        <taxon>Tanacetum</taxon>
    </lineage>
</organism>
<keyword evidence="2" id="KW-0378">Hydrolase</keyword>
<reference evidence="5" key="2">
    <citation type="submission" date="2022-01" db="EMBL/GenBank/DDBJ databases">
        <authorList>
            <person name="Yamashiro T."/>
            <person name="Shiraishi A."/>
            <person name="Satake H."/>
            <person name="Nakayama K."/>
        </authorList>
    </citation>
    <scope>NUCLEOTIDE SEQUENCE</scope>
</reference>
<dbReference type="SUPFAM" id="SSF53098">
    <property type="entry name" value="Ribonuclease H-like"/>
    <property type="match status" value="1"/>
</dbReference>
<evidence type="ECO:0000256" key="2">
    <source>
        <dbReference type="ARBA" id="ARBA00022801"/>
    </source>
</evidence>
<evidence type="ECO:0000313" key="6">
    <source>
        <dbReference type="Proteomes" id="UP001151760"/>
    </source>
</evidence>
<feature type="region of interest" description="Disordered" evidence="3">
    <location>
        <begin position="93"/>
        <end position="129"/>
    </location>
</feature>
<dbReference type="EMBL" id="BQNB010021538">
    <property type="protein sequence ID" value="GJU07423.1"/>
    <property type="molecule type" value="Genomic_DNA"/>
</dbReference>
<proteinExistence type="predicted"/>
<sequence length="378" mass="42584">MSERRNRTLLDMVRSMMNLTTLPKSLWGYALESAAHILNMVPTKKVDRMPYETWPGKAPKFFENSLTLQQASGTHRLLEASGSDVGLEFIQDDTQHSKNTSERRDEVEPAEVEPHRDFNEPPNYKAALSDPESDKWLNVMKTKMQSKKDNQVWSLVDLPPNGRTVGNIRAMRILLAIAVFYDYEIWQKDVKTTFLNGHLSEDVYMVQPEGFVDPKHHIKVCKLEQSIYGLKQASRSWNKRFDVEIKKIGFTQIPNEPCVYLKASGSNVAFLVLYVDDILIMGNNVTMLQDVKSWLGGEECGFDSNENQVVPKVDDVSLVDGVFNGAFGGDGDEDFAIGEGVVASSYSWVRSINSFIGGMMDSLILLEGLDDEAWVEAI</sequence>
<evidence type="ECO:0000256" key="3">
    <source>
        <dbReference type="SAM" id="MobiDB-lite"/>
    </source>
</evidence>
<accession>A0ABQ5J7B5</accession>
<dbReference type="InterPro" id="IPR036397">
    <property type="entry name" value="RNaseH_sf"/>
</dbReference>
<feature type="domain" description="Reverse transcriptase Ty1/copia-type" evidence="4">
    <location>
        <begin position="168"/>
        <end position="295"/>
    </location>
</feature>
<keyword evidence="6" id="KW-1185">Reference proteome</keyword>
<reference evidence="5" key="1">
    <citation type="journal article" date="2022" name="Int. J. Mol. Sci.">
        <title>Draft Genome of Tanacetum Coccineum: Genomic Comparison of Closely Related Tanacetum-Family Plants.</title>
        <authorList>
            <person name="Yamashiro T."/>
            <person name="Shiraishi A."/>
            <person name="Nakayama K."/>
            <person name="Satake H."/>
        </authorList>
    </citation>
    <scope>NUCLEOTIDE SEQUENCE</scope>
</reference>
<dbReference type="InterPro" id="IPR039537">
    <property type="entry name" value="Retrotran_Ty1/copia-like"/>
</dbReference>
<evidence type="ECO:0000313" key="5">
    <source>
        <dbReference type="EMBL" id="GJU07423.1"/>
    </source>
</evidence>
<evidence type="ECO:0000259" key="4">
    <source>
        <dbReference type="Pfam" id="PF07727"/>
    </source>
</evidence>
<comment type="caution">
    <text evidence="5">The sequence shown here is derived from an EMBL/GenBank/DDBJ whole genome shotgun (WGS) entry which is preliminary data.</text>
</comment>
<evidence type="ECO:0000256" key="1">
    <source>
        <dbReference type="ARBA" id="ARBA00022723"/>
    </source>
</evidence>
<dbReference type="InterPro" id="IPR012337">
    <property type="entry name" value="RNaseH-like_sf"/>
</dbReference>
<dbReference type="InterPro" id="IPR013103">
    <property type="entry name" value="RVT_2"/>
</dbReference>
<keyword evidence="1" id="KW-0479">Metal-binding</keyword>
<dbReference type="Proteomes" id="UP001151760">
    <property type="component" value="Unassembled WGS sequence"/>
</dbReference>
<dbReference type="PANTHER" id="PTHR42648:SF27">
    <property type="entry name" value="RNA-DIRECTED DNA POLYMERASE"/>
    <property type="match status" value="1"/>
</dbReference>
<dbReference type="Gene3D" id="3.30.420.10">
    <property type="entry name" value="Ribonuclease H-like superfamily/Ribonuclease H"/>
    <property type="match status" value="1"/>
</dbReference>